<dbReference type="RefSeq" id="WP_207381792.1">
    <property type="nucleotide sequence ID" value="NZ_CP071502.1"/>
</dbReference>
<keyword evidence="2 6" id="KW-0472">Membrane</keyword>
<dbReference type="HAMAP" id="MF_00924">
    <property type="entry name" value="OM_assembly_BamC"/>
    <property type="match status" value="1"/>
</dbReference>
<keyword evidence="1 6" id="KW-0732">Signal</keyword>
<comment type="subunit">
    <text evidence="6">Part of the Bam complex.</text>
</comment>
<keyword evidence="4 6" id="KW-0998">Cell outer membrane</keyword>
<dbReference type="Gene3D" id="3.30.530.50">
    <property type="match status" value="1"/>
</dbReference>
<dbReference type="Gene3D" id="3.30.310.170">
    <property type="entry name" value="Outer membrane protein assembly factor BamC"/>
    <property type="match status" value="1"/>
</dbReference>
<dbReference type="Pfam" id="PF06804">
    <property type="entry name" value="Lipoprotein_18"/>
    <property type="match status" value="1"/>
</dbReference>
<dbReference type="EMBL" id="CP071502">
    <property type="protein sequence ID" value="QSX38775.1"/>
    <property type="molecule type" value="Genomic_DNA"/>
</dbReference>
<keyword evidence="8" id="KW-1185">Reference proteome</keyword>
<protein>
    <recommendedName>
        <fullName evidence="6">Outer membrane protein assembly factor BamC</fullName>
    </recommendedName>
</protein>
<evidence type="ECO:0000256" key="5">
    <source>
        <dbReference type="ARBA" id="ARBA00023288"/>
    </source>
</evidence>
<accession>A0ABX7R6S6</accession>
<evidence type="ECO:0000256" key="4">
    <source>
        <dbReference type="ARBA" id="ARBA00023237"/>
    </source>
</evidence>
<evidence type="ECO:0000313" key="7">
    <source>
        <dbReference type="EMBL" id="QSX38775.1"/>
    </source>
</evidence>
<dbReference type="InterPro" id="IPR010653">
    <property type="entry name" value="NlpB/DapX"/>
</dbReference>
<evidence type="ECO:0000313" key="8">
    <source>
        <dbReference type="Proteomes" id="UP000663207"/>
    </source>
</evidence>
<dbReference type="Proteomes" id="UP000663207">
    <property type="component" value="Chromosome"/>
</dbReference>
<dbReference type="InterPro" id="IPR014524">
    <property type="entry name" value="BamC"/>
</dbReference>
<keyword evidence="3 6" id="KW-0564">Palmitate</keyword>
<proteinExistence type="inferred from homology"/>
<dbReference type="PROSITE" id="PS51257">
    <property type="entry name" value="PROKAR_LIPOPROTEIN"/>
    <property type="match status" value="1"/>
</dbReference>
<comment type="function">
    <text evidence="6">Part of the outer membrane protein assembly complex, which is involved in assembly and insertion of beta-barrel proteins into the outer membrane.</text>
</comment>
<sequence>MLKKVTPLIMIAAVSACSSQMERRQTNDDDTYLQAATGEALKIPDGLQQPRYSHEYDLPQLGNKANPELVGRSLDIRPPLQVLPMAEGTRLEEGSDNIKIVVESINNDVDLKQEIFATLKGFLAQQQIGISAEDYDKGVLETDWIESSEVLDSSFWGSDEVYSLRQRYQYLVEVRPHGRSGNIVINLLEHEESYQGDNRDVALSGEDKRRYTIDMLNRSIAYMSIKREQALEAKRRQESMGIELTLQDSETEAAYWLANAPFKQVWNRLRLVLPELGLEIAEMDSSKGLFYVNYADDSGFWSSLWGDTKLPLEKGVYRVLAKEAGEQTKLWMHDGEDKPLSDEQMTEIYKVISEQMQEERKRRR</sequence>
<keyword evidence="5 6" id="KW-0449">Lipoprotein</keyword>
<evidence type="ECO:0000256" key="6">
    <source>
        <dbReference type="HAMAP-Rule" id="MF_00924"/>
    </source>
</evidence>
<comment type="subcellular location">
    <subcellularLocation>
        <location evidence="6">Cell outer membrane</location>
        <topology evidence="6">Lipid-anchor</topology>
    </subcellularLocation>
</comment>
<comment type="similarity">
    <text evidence="6">Belongs to the BamC family.</text>
</comment>
<dbReference type="InterPro" id="IPR042268">
    <property type="entry name" value="BamC_C"/>
</dbReference>
<organism evidence="7 8">
    <name type="scientific">Shewanella sedimentimangrovi</name>
    <dbReference type="NCBI Taxonomy" id="2814293"/>
    <lineage>
        <taxon>Bacteria</taxon>
        <taxon>Pseudomonadati</taxon>
        <taxon>Pseudomonadota</taxon>
        <taxon>Gammaproteobacteria</taxon>
        <taxon>Alteromonadales</taxon>
        <taxon>Shewanellaceae</taxon>
        <taxon>Shewanella</taxon>
    </lineage>
</organism>
<name>A0ABX7R6S6_9GAMM</name>
<gene>
    <name evidence="6 7" type="primary">bamC</name>
    <name evidence="7" type="ORF">JYB85_08220</name>
</gene>
<evidence type="ECO:0000256" key="2">
    <source>
        <dbReference type="ARBA" id="ARBA00023136"/>
    </source>
</evidence>
<dbReference type="PIRSF" id="PIRSF026343">
    <property type="entry name" value="NlpB"/>
    <property type="match status" value="1"/>
</dbReference>
<reference evidence="7 8" key="1">
    <citation type="submission" date="2021-03" db="EMBL/GenBank/DDBJ databases">
        <title>Novel species identification of genus Shewanella.</title>
        <authorList>
            <person name="Liu G."/>
            <person name="Zhang Q."/>
        </authorList>
    </citation>
    <scope>NUCLEOTIDE SEQUENCE [LARGE SCALE GENOMIC DNA]</scope>
    <source>
        <strain evidence="7 8">FJAT-52962</strain>
    </source>
</reference>
<evidence type="ECO:0000256" key="3">
    <source>
        <dbReference type="ARBA" id="ARBA00023139"/>
    </source>
</evidence>
<evidence type="ECO:0000256" key="1">
    <source>
        <dbReference type="ARBA" id="ARBA00022729"/>
    </source>
</evidence>